<gene>
    <name evidence="3" type="ORF">OAUR00152_LOCUS26591</name>
</gene>
<feature type="compositionally biased region" description="Basic and acidic residues" evidence="1">
    <location>
        <begin position="253"/>
        <end position="270"/>
    </location>
</feature>
<evidence type="ECO:0000256" key="1">
    <source>
        <dbReference type="SAM" id="MobiDB-lite"/>
    </source>
</evidence>
<sequence length="276" mass="30410">MMPPSEIDTTTPLPKAVVKKEAGTMHEHGQFDDCADDASMEMASQLNRNGKPDDSKRSFHSTAPPVSSPTVPPLAESREEKDEAAGESQKISASGITKLDVLSGRGGGTNNHEGNRYFRRLCDQRRHDYVMSKKMRKKGIAKDIVEDIRSGGGRFLKRDDKTGDWEDIGEQKAISKTSQALREGLAQKMRQALVASGAAEQMRMDASAPPIDHSWQSPAGHYVGHEGPYAPGAHTTAPYWRSDQGYSPPSRKVSPDNIRKMPFSDHDTSKCRRMGF</sequence>
<dbReference type="Pfam" id="PF20710">
    <property type="entry name" value="DUF6824"/>
    <property type="match status" value="1"/>
</dbReference>
<feature type="region of interest" description="Disordered" evidence="1">
    <location>
        <begin position="1"/>
        <end position="115"/>
    </location>
</feature>
<organism evidence="3">
    <name type="scientific">Odontella aurita</name>
    <dbReference type="NCBI Taxonomy" id="265563"/>
    <lineage>
        <taxon>Eukaryota</taxon>
        <taxon>Sar</taxon>
        <taxon>Stramenopiles</taxon>
        <taxon>Ochrophyta</taxon>
        <taxon>Bacillariophyta</taxon>
        <taxon>Mediophyceae</taxon>
        <taxon>Biddulphiophycidae</taxon>
        <taxon>Eupodiscales</taxon>
        <taxon>Odontellaceae</taxon>
        <taxon>Odontella</taxon>
    </lineage>
</organism>
<accession>A0A7S4N2A9</accession>
<name>A0A7S4N2A9_9STRA</name>
<dbReference type="InterPro" id="IPR049227">
    <property type="entry name" value="DUF6824"/>
</dbReference>
<feature type="compositionally biased region" description="Basic and acidic residues" evidence="1">
    <location>
        <begin position="18"/>
        <end position="31"/>
    </location>
</feature>
<feature type="domain" description="DUF6824" evidence="2">
    <location>
        <begin position="100"/>
        <end position="183"/>
    </location>
</feature>
<proteinExistence type="predicted"/>
<evidence type="ECO:0000259" key="2">
    <source>
        <dbReference type="Pfam" id="PF20710"/>
    </source>
</evidence>
<dbReference type="EMBL" id="HBKQ01038469">
    <property type="protein sequence ID" value="CAE2260641.1"/>
    <property type="molecule type" value="Transcribed_RNA"/>
</dbReference>
<protein>
    <recommendedName>
        <fullName evidence="2">DUF6824 domain-containing protein</fullName>
    </recommendedName>
</protein>
<dbReference type="AlphaFoldDB" id="A0A7S4N2A9"/>
<evidence type="ECO:0000313" key="3">
    <source>
        <dbReference type="EMBL" id="CAE2260641.1"/>
    </source>
</evidence>
<feature type="region of interest" description="Disordered" evidence="1">
    <location>
        <begin position="213"/>
        <end position="276"/>
    </location>
</feature>
<reference evidence="3" key="1">
    <citation type="submission" date="2021-01" db="EMBL/GenBank/DDBJ databases">
        <authorList>
            <person name="Corre E."/>
            <person name="Pelletier E."/>
            <person name="Niang G."/>
            <person name="Scheremetjew M."/>
            <person name="Finn R."/>
            <person name="Kale V."/>
            <person name="Holt S."/>
            <person name="Cochrane G."/>
            <person name="Meng A."/>
            <person name="Brown T."/>
            <person name="Cohen L."/>
        </authorList>
    </citation>
    <scope>NUCLEOTIDE SEQUENCE</scope>
    <source>
        <strain evidence="3">Isolate 1302-5</strain>
    </source>
</reference>